<dbReference type="RefSeq" id="WP_262069838.1">
    <property type="nucleotide sequence ID" value="NZ_JAMXOC010000020.1"/>
</dbReference>
<evidence type="ECO:0000313" key="2">
    <source>
        <dbReference type="Proteomes" id="UP001523565"/>
    </source>
</evidence>
<gene>
    <name evidence="1" type="ORF">NK118_11920</name>
</gene>
<protein>
    <submittedName>
        <fullName evidence="1">Uncharacterized protein</fullName>
    </submittedName>
</protein>
<name>A0ABT1ENU8_9FIRM</name>
<comment type="caution">
    <text evidence="1">The sequence shown here is derived from an EMBL/GenBank/DDBJ whole genome shotgun (WGS) entry which is preliminary data.</text>
</comment>
<reference evidence="1 2" key="1">
    <citation type="journal article" date="2022" name="Genome Biol. Evol.">
        <title>Host diet, physiology and behaviors set the stage for Lachnospiraceae cladogenesis.</title>
        <authorList>
            <person name="Vera-Ponce De Leon A."/>
            <person name="Schneider M."/>
            <person name="Jahnes B.C."/>
            <person name="Sadowski V."/>
            <person name="Camuy-Velez L.A."/>
            <person name="Duan J."/>
            <person name="Sabree Z.L."/>
        </authorList>
    </citation>
    <scope>NUCLEOTIDE SEQUENCE [LARGE SCALE GENOMIC DNA]</scope>
    <source>
        <strain evidence="1 2">PAL227</strain>
    </source>
</reference>
<sequence length="173" mass="19202">MRRLRKITKEKRGDAMIVVMAILAVMVVLGVTLLLSASMVLGTAKKNVTGERLKIMASSFSEVIEKELTSTGSSEIKEYVKNALDDNWPAYDPAAETQADKVNKEIEVTQNNQSFGKQLDGFDVAVEMYHFKKSGQEKLVVTTTTSKGDNKYKLAVTYISENDGNTWEKEGVK</sequence>
<keyword evidence="2" id="KW-1185">Reference proteome</keyword>
<organism evidence="1 2">
    <name type="scientific">Ohessyouella blattaphilus</name>
    <dbReference type="NCBI Taxonomy" id="2949333"/>
    <lineage>
        <taxon>Bacteria</taxon>
        <taxon>Bacillati</taxon>
        <taxon>Bacillota</taxon>
        <taxon>Clostridia</taxon>
        <taxon>Lachnospirales</taxon>
        <taxon>Lachnospiraceae</taxon>
        <taxon>Ohessyouella</taxon>
    </lineage>
</organism>
<dbReference type="EMBL" id="JAMZFV010000020">
    <property type="protein sequence ID" value="MCP1110957.1"/>
    <property type="molecule type" value="Genomic_DNA"/>
</dbReference>
<evidence type="ECO:0000313" key="1">
    <source>
        <dbReference type="EMBL" id="MCP1110957.1"/>
    </source>
</evidence>
<dbReference type="Proteomes" id="UP001523565">
    <property type="component" value="Unassembled WGS sequence"/>
</dbReference>
<accession>A0ABT1ENU8</accession>
<proteinExistence type="predicted"/>